<comment type="caution">
    <text evidence="2">The sequence shown here is derived from an EMBL/GenBank/DDBJ whole genome shotgun (WGS) entry which is preliminary data.</text>
</comment>
<reference evidence="2 3" key="1">
    <citation type="journal article" date="2017" name="Genome Biol.">
        <title>New reference genome sequences of hot pepper reveal the massive evolution of plant disease-resistance genes by retroduplication.</title>
        <authorList>
            <person name="Kim S."/>
            <person name="Park J."/>
            <person name="Yeom S.I."/>
            <person name="Kim Y.M."/>
            <person name="Seo E."/>
            <person name="Kim K.T."/>
            <person name="Kim M.S."/>
            <person name="Lee J.M."/>
            <person name="Cheong K."/>
            <person name="Shin H.S."/>
            <person name="Kim S.B."/>
            <person name="Han K."/>
            <person name="Lee J."/>
            <person name="Park M."/>
            <person name="Lee H.A."/>
            <person name="Lee H.Y."/>
            <person name="Lee Y."/>
            <person name="Oh S."/>
            <person name="Lee J.H."/>
            <person name="Choi E."/>
            <person name="Choi E."/>
            <person name="Lee S.E."/>
            <person name="Jeon J."/>
            <person name="Kim H."/>
            <person name="Choi G."/>
            <person name="Song H."/>
            <person name="Lee J."/>
            <person name="Lee S.C."/>
            <person name="Kwon J.K."/>
            <person name="Lee H.Y."/>
            <person name="Koo N."/>
            <person name="Hong Y."/>
            <person name="Kim R.W."/>
            <person name="Kang W.H."/>
            <person name="Huh J.H."/>
            <person name="Kang B.C."/>
            <person name="Yang T.J."/>
            <person name="Lee Y.H."/>
            <person name="Bennetzen J.L."/>
            <person name="Choi D."/>
        </authorList>
    </citation>
    <scope>NUCLEOTIDE SEQUENCE [LARGE SCALE GENOMIC DNA]</scope>
    <source>
        <strain evidence="3">cv. PBC81</strain>
    </source>
</reference>
<accession>A0A2G2V4X0</accession>
<organism evidence="2 3">
    <name type="scientific">Capsicum baccatum</name>
    <name type="common">Peruvian pepper</name>
    <dbReference type="NCBI Taxonomy" id="33114"/>
    <lineage>
        <taxon>Eukaryota</taxon>
        <taxon>Viridiplantae</taxon>
        <taxon>Streptophyta</taxon>
        <taxon>Embryophyta</taxon>
        <taxon>Tracheophyta</taxon>
        <taxon>Spermatophyta</taxon>
        <taxon>Magnoliopsida</taxon>
        <taxon>eudicotyledons</taxon>
        <taxon>Gunneridae</taxon>
        <taxon>Pentapetalae</taxon>
        <taxon>asterids</taxon>
        <taxon>lamiids</taxon>
        <taxon>Solanales</taxon>
        <taxon>Solanaceae</taxon>
        <taxon>Solanoideae</taxon>
        <taxon>Capsiceae</taxon>
        <taxon>Capsicum</taxon>
    </lineage>
</organism>
<keyword evidence="3" id="KW-1185">Reference proteome</keyword>
<proteinExistence type="predicted"/>
<evidence type="ECO:0000313" key="2">
    <source>
        <dbReference type="EMBL" id="PHT28041.1"/>
    </source>
</evidence>
<dbReference type="InterPro" id="IPR044792">
    <property type="entry name" value="TAR1"/>
</dbReference>
<dbReference type="PANTHER" id="PTHR47188">
    <property type="entry name" value="PROTEIN TAR1"/>
    <property type="match status" value="1"/>
</dbReference>
<protein>
    <recommendedName>
        <fullName evidence="4">Protein TAR1</fullName>
    </recommendedName>
</protein>
<evidence type="ECO:0008006" key="4">
    <source>
        <dbReference type="Google" id="ProtNLM"/>
    </source>
</evidence>
<dbReference type="AlphaFoldDB" id="A0A2G2V4X0"/>
<feature type="region of interest" description="Disordered" evidence="1">
    <location>
        <begin position="377"/>
        <end position="400"/>
    </location>
</feature>
<evidence type="ECO:0000313" key="3">
    <source>
        <dbReference type="Proteomes" id="UP000224567"/>
    </source>
</evidence>
<dbReference type="Proteomes" id="UP000224567">
    <property type="component" value="Unassembled WGS sequence"/>
</dbReference>
<name>A0A2G2V4X0_CAPBA</name>
<sequence length="400" mass="43444">MIGRPDIEGSKSNISMNAWLPQATFTFEFRRSKGSLGHAFTLAVQCAGIISSCPPIVDGLGTETPVPNPQSQSFSRSYGSILLTSLAYIVPSTRGCLPWRPNAVVSTTGRGRYSVLQIFKGHRERIGHHATCGDLPVAGPYLRLSRFQGGSNGEPTVQRTERADAEACRRHTQPAIIEETAFHEHIESPSFGRPQSTLVHAPSRSADRIIAVLHPSRGASPPPICFLPDNFKHSLTLFSKCFSSFPRGLSPSLEPPSRGLGPDLPLMTALQTTIRMMEPPDSKAGMFPVRSPLLRESLRSIGPSDARRGWGCGERYQFKYSLALSASRFIGRPPRALGARFRDGGSAGFDNDPSAGSPTETLLRLLLPLNDKVQWTSRDVAGSKPPTSPGSEHFTGSFNR</sequence>
<dbReference type="OrthoDB" id="7571931at2759"/>
<reference evidence="3" key="2">
    <citation type="journal article" date="2017" name="J. Anim. Genet.">
        <title>Multiple reference genome sequences of hot pepper reveal the massive evolution of plant disease resistance genes by retroduplication.</title>
        <authorList>
            <person name="Kim S."/>
            <person name="Park J."/>
            <person name="Yeom S.-I."/>
            <person name="Kim Y.-M."/>
            <person name="Seo E."/>
            <person name="Kim K.-T."/>
            <person name="Kim M.-S."/>
            <person name="Lee J.M."/>
            <person name="Cheong K."/>
            <person name="Shin H.-S."/>
            <person name="Kim S.-B."/>
            <person name="Han K."/>
            <person name="Lee J."/>
            <person name="Park M."/>
            <person name="Lee H.-A."/>
            <person name="Lee H.-Y."/>
            <person name="Lee Y."/>
            <person name="Oh S."/>
            <person name="Lee J.H."/>
            <person name="Choi E."/>
            <person name="Choi E."/>
            <person name="Lee S.E."/>
            <person name="Jeon J."/>
            <person name="Kim H."/>
            <person name="Choi G."/>
            <person name="Song H."/>
            <person name="Lee J."/>
            <person name="Lee S.-C."/>
            <person name="Kwon J.-K."/>
            <person name="Lee H.-Y."/>
            <person name="Koo N."/>
            <person name="Hong Y."/>
            <person name="Kim R.W."/>
            <person name="Kang W.-H."/>
            <person name="Huh J.H."/>
            <person name="Kang B.-C."/>
            <person name="Yang T.-J."/>
            <person name="Lee Y.-H."/>
            <person name="Bennetzen J.L."/>
            <person name="Choi D."/>
        </authorList>
    </citation>
    <scope>NUCLEOTIDE SEQUENCE [LARGE SCALE GENOMIC DNA]</scope>
    <source>
        <strain evidence="3">cv. PBC81</strain>
    </source>
</reference>
<dbReference type="EMBL" id="MLFT02000274">
    <property type="protein sequence ID" value="PHT28041.1"/>
    <property type="molecule type" value="Genomic_DNA"/>
</dbReference>
<gene>
    <name evidence="2" type="ORF">CQW23_32361</name>
</gene>
<dbReference type="GO" id="GO:0043457">
    <property type="term" value="P:regulation of cellular respiration"/>
    <property type="evidence" value="ECO:0007669"/>
    <property type="project" value="InterPro"/>
</dbReference>
<evidence type="ECO:0000256" key="1">
    <source>
        <dbReference type="SAM" id="MobiDB-lite"/>
    </source>
</evidence>
<dbReference type="PANTHER" id="PTHR47188:SF1">
    <property type="entry name" value="PROTEIN TAR1"/>
    <property type="match status" value="1"/>
</dbReference>